<feature type="compositionally biased region" description="Basic and acidic residues" evidence="1">
    <location>
        <begin position="94"/>
        <end position="114"/>
    </location>
</feature>
<evidence type="ECO:0000256" key="1">
    <source>
        <dbReference type="SAM" id="MobiDB-lite"/>
    </source>
</evidence>
<accession>A0AAV9Q6T7</accession>
<keyword evidence="2" id="KW-1133">Transmembrane helix</keyword>
<keyword evidence="2" id="KW-0812">Transmembrane</keyword>
<feature type="region of interest" description="Disordered" evidence="1">
    <location>
        <begin position="62"/>
        <end position="116"/>
    </location>
</feature>
<evidence type="ECO:0000313" key="5">
    <source>
        <dbReference type="Proteomes" id="UP001345827"/>
    </source>
</evidence>
<feature type="compositionally biased region" description="Low complexity" evidence="1">
    <location>
        <begin position="69"/>
        <end position="87"/>
    </location>
</feature>
<name>A0AAV9Q6T7_9PEZI</name>
<feature type="transmembrane region" description="Helical" evidence="2">
    <location>
        <begin position="145"/>
        <end position="170"/>
    </location>
</feature>
<dbReference type="PANTHER" id="PTHR35393">
    <property type="entry name" value="CHROMOSOME 1, WHOLE GENOME SHOTGUN SEQUENCE"/>
    <property type="match status" value="1"/>
</dbReference>
<gene>
    <name evidence="4" type="ORF">LTR25_005998</name>
</gene>
<reference evidence="4 5" key="1">
    <citation type="submission" date="2023-06" db="EMBL/GenBank/DDBJ databases">
        <title>Black Yeasts Isolated from many extreme environments.</title>
        <authorList>
            <person name="Coleine C."/>
            <person name="Stajich J.E."/>
            <person name="Selbmann L."/>
        </authorList>
    </citation>
    <scope>NUCLEOTIDE SEQUENCE [LARGE SCALE GENOMIC DNA]</scope>
    <source>
        <strain evidence="4 5">CCFEE 5887</strain>
    </source>
</reference>
<organism evidence="4 5">
    <name type="scientific">Vermiconidia calcicola</name>
    <dbReference type="NCBI Taxonomy" id="1690605"/>
    <lineage>
        <taxon>Eukaryota</taxon>
        <taxon>Fungi</taxon>
        <taxon>Dikarya</taxon>
        <taxon>Ascomycota</taxon>
        <taxon>Pezizomycotina</taxon>
        <taxon>Dothideomycetes</taxon>
        <taxon>Dothideomycetidae</taxon>
        <taxon>Mycosphaerellales</taxon>
        <taxon>Extremaceae</taxon>
        <taxon>Vermiconidia</taxon>
    </lineage>
</organism>
<comment type="caution">
    <text evidence="4">The sequence shown here is derived from an EMBL/GenBank/DDBJ whole genome shotgun (WGS) entry which is preliminary data.</text>
</comment>
<protein>
    <recommendedName>
        <fullName evidence="3">SigF-like NTF2-like domain-containing protein</fullName>
    </recommendedName>
</protein>
<feature type="transmembrane region" description="Helical" evidence="2">
    <location>
        <begin position="37"/>
        <end position="57"/>
    </location>
</feature>
<keyword evidence="5" id="KW-1185">Reference proteome</keyword>
<dbReference type="Proteomes" id="UP001345827">
    <property type="component" value="Unassembled WGS sequence"/>
</dbReference>
<evidence type="ECO:0000259" key="3">
    <source>
        <dbReference type="Pfam" id="PF24840"/>
    </source>
</evidence>
<keyword evidence="2" id="KW-0472">Membrane</keyword>
<dbReference type="PANTHER" id="PTHR35393:SF1">
    <property type="entry name" value="SNOAL-LIKE DOMAIN-CONTAINING PROTEIN"/>
    <property type="match status" value="1"/>
</dbReference>
<feature type="domain" description="SigF-like NTF2-like" evidence="3">
    <location>
        <begin position="2"/>
        <end position="59"/>
    </location>
</feature>
<sequence>MIYRWYKILSPHIDVFIDSVAFDKEKMLLYVSIHQNFRLWVVPFYIAPVQFVTVLQLTTDPFPQPPDDSAPTTEPSSSTAGQQPNRQNGRRRSIKFEDGKKRKGAKEDSSDSAKEAGNAEDTKYYIQSQDDLYQTSEWIKFLVPWGIGAFLVIVCQFWATIFCVIGTKIFDLIMWLPRRLYYSDFEFFENNNMTVLGPD</sequence>
<dbReference type="InterPro" id="IPR057514">
    <property type="entry name" value="NTF2_SigF"/>
</dbReference>
<feature type="domain" description="SigF-like NTF2-like" evidence="3">
    <location>
        <begin position="119"/>
        <end position="173"/>
    </location>
</feature>
<proteinExistence type="predicted"/>
<evidence type="ECO:0000313" key="4">
    <source>
        <dbReference type="EMBL" id="KAK5536096.1"/>
    </source>
</evidence>
<dbReference type="EMBL" id="JAXLQG010000009">
    <property type="protein sequence ID" value="KAK5536096.1"/>
    <property type="molecule type" value="Genomic_DNA"/>
</dbReference>
<evidence type="ECO:0000256" key="2">
    <source>
        <dbReference type="SAM" id="Phobius"/>
    </source>
</evidence>
<dbReference type="Pfam" id="PF24840">
    <property type="entry name" value="NTF2_SigF"/>
    <property type="match status" value="2"/>
</dbReference>
<dbReference type="AlphaFoldDB" id="A0AAV9Q6T7"/>